<dbReference type="GO" id="GO:0005524">
    <property type="term" value="F:ATP binding"/>
    <property type="evidence" value="ECO:0007669"/>
    <property type="project" value="UniProtKB-UniRule"/>
</dbReference>
<feature type="compositionally biased region" description="Polar residues" evidence="8">
    <location>
        <begin position="195"/>
        <end position="204"/>
    </location>
</feature>
<evidence type="ECO:0000256" key="7">
    <source>
        <dbReference type="RuleBase" id="RU362109"/>
    </source>
</evidence>
<dbReference type="SMART" id="SM00212">
    <property type="entry name" value="UBCc"/>
    <property type="match status" value="1"/>
</dbReference>
<evidence type="ECO:0000256" key="5">
    <source>
        <dbReference type="ARBA" id="ARBA00022840"/>
    </source>
</evidence>
<dbReference type="PANTHER" id="PTHR24068">
    <property type="entry name" value="UBIQUITIN-CONJUGATING ENZYME E2"/>
    <property type="match status" value="1"/>
</dbReference>
<evidence type="ECO:0000256" key="8">
    <source>
        <dbReference type="SAM" id="MobiDB-lite"/>
    </source>
</evidence>
<evidence type="ECO:0000313" key="10">
    <source>
        <dbReference type="EMBL" id="KAF6003269.1"/>
    </source>
</evidence>
<dbReference type="EC" id="2.3.2.23" evidence="1"/>
<dbReference type="PROSITE" id="PS50127">
    <property type="entry name" value="UBC_2"/>
    <property type="match status" value="1"/>
</dbReference>
<evidence type="ECO:0000313" key="11">
    <source>
        <dbReference type="Proteomes" id="UP000530660"/>
    </source>
</evidence>
<accession>A0A7J7IKQ5</accession>
<feature type="active site" description="Glycyl thioester intermediate" evidence="6">
    <location>
        <position position="96"/>
    </location>
</feature>
<proteinExistence type="inferred from homology"/>
<dbReference type="SUPFAM" id="SSF54495">
    <property type="entry name" value="UBC-like"/>
    <property type="match status" value="1"/>
</dbReference>
<keyword evidence="4 7" id="KW-0833">Ubl conjugation pathway</keyword>
<dbReference type="CDD" id="cd23804">
    <property type="entry name" value="UBCc_UBE2S"/>
    <property type="match status" value="1"/>
</dbReference>
<dbReference type="Gene3D" id="3.10.110.10">
    <property type="entry name" value="Ubiquitin Conjugating Enzyme"/>
    <property type="match status" value="1"/>
</dbReference>
<dbReference type="FunFam" id="3.10.110.10:FF:000031">
    <property type="entry name" value="Ubiquitin-conjugating enzyme E2 22"/>
    <property type="match status" value="1"/>
</dbReference>
<evidence type="ECO:0000256" key="3">
    <source>
        <dbReference type="ARBA" id="ARBA00022741"/>
    </source>
</evidence>
<gene>
    <name evidence="10" type="primary">UBE2S</name>
    <name evidence="10" type="ORF">F1559_002461</name>
</gene>
<dbReference type="Pfam" id="PF00179">
    <property type="entry name" value="UQ_con"/>
    <property type="match status" value="1"/>
</dbReference>
<protein>
    <recommendedName>
        <fullName evidence="1">E2 ubiquitin-conjugating enzyme</fullName>
        <ecNumber evidence="1">2.3.2.23</ecNumber>
    </recommendedName>
</protein>
<keyword evidence="3 7" id="KW-0547">Nucleotide-binding</keyword>
<dbReference type="InterPro" id="IPR016135">
    <property type="entry name" value="UBQ-conjugating_enzyme/RWD"/>
</dbReference>
<comment type="caution">
    <text evidence="10">The sequence shown here is derived from an EMBL/GenBank/DDBJ whole genome shotgun (WGS) entry which is preliminary data.</text>
</comment>
<keyword evidence="2" id="KW-0808">Transferase</keyword>
<organism evidence="10 11">
    <name type="scientific">Cyanidiococcus yangmingshanensis</name>
    <dbReference type="NCBI Taxonomy" id="2690220"/>
    <lineage>
        <taxon>Eukaryota</taxon>
        <taxon>Rhodophyta</taxon>
        <taxon>Bangiophyceae</taxon>
        <taxon>Cyanidiales</taxon>
        <taxon>Cyanidiaceae</taxon>
        <taxon>Cyanidiococcus</taxon>
    </lineage>
</organism>
<dbReference type="EMBL" id="VWRR01000007">
    <property type="protein sequence ID" value="KAF6003269.1"/>
    <property type="molecule type" value="Genomic_DNA"/>
</dbReference>
<dbReference type="PROSITE" id="PS00183">
    <property type="entry name" value="UBC_1"/>
    <property type="match status" value="1"/>
</dbReference>
<keyword evidence="11" id="KW-1185">Reference proteome</keyword>
<keyword evidence="5 7" id="KW-0067">ATP-binding</keyword>
<evidence type="ECO:0000259" key="9">
    <source>
        <dbReference type="PROSITE" id="PS50127"/>
    </source>
</evidence>
<evidence type="ECO:0000256" key="1">
    <source>
        <dbReference type="ARBA" id="ARBA00012486"/>
    </source>
</evidence>
<comment type="similarity">
    <text evidence="7">Belongs to the ubiquitin-conjugating enzyme family.</text>
</comment>
<evidence type="ECO:0000256" key="4">
    <source>
        <dbReference type="ARBA" id="ARBA00022786"/>
    </source>
</evidence>
<feature type="region of interest" description="Disordered" evidence="8">
    <location>
        <begin position="164"/>
        <end position="225"/>
    </location>
</feature>
<dbReference type="OrthoDB" id="10069349at2759"/>
<dbReference type="GO" id="GO:0061631">
    <property type="term" value="F:ubiquitin conjugating enzyme activity"/>
    <property type="evidence" value="ECO:0007669"/>
    <property type="project" value="UniProtKB-EC"/>
</dbReference>
<dbReference type="AlphaFoldDB" id="A0A7J7IKQ5"/>
<sequence>MSLSENLPPGVITKLFREVQSLRDDPVHGVALLHDASQDVLTEIHAVISGPEDTPYESGAFRVKLVLSGDYPCQPPKGFFLTKIFHPNISEQGEICVNTLKRDWEAHLGIRHVLTVIRCLLIDPNPESALNEEAGRLLLEDYASFAARARIWTEVHASKWSSGMHDLDARSAPGSHEDEPKSWPAYERNAIPNAKHQSSPSSFGRGNKDALNASLREKRRSLKRL</sequence>
<feature type="compositionally biased region" description="Basic and acidic residues" evidence="8">
    <location>
        <begin position="165"/>
        <end position="181"/>
    </location>
</feature>
<dbReference type="InterPro" id="IPR000608">
    <property type="entry name" value="UBC"/>
</dbReference>
<name>A0A7J7IKQ5_9RHOD</name>
<evidence type="ECO:0000256" key="2">
    <source>
        <dbReference type="ARBA" id="ARBA00022679"/>
    </source>
</evidence>
<feature type="domain" description="UBC core" evidence="9">
    <location>
        <begin position="10"/>
        <end position="158"/>
    </location>
</feature>
<dbReference type="Proteomes" id="UP000530660">
    <property type="component" value="Unassembled WGS sequence"/>
</dbReference>
<dbReference type="InterPro" id="IPR023313">
    <property type="entry name" value="UBQ-conjugating_AS"/>
</dbReference>
<evidence type="ECO:0000256" key="6">
    <source>
        <dbReference type="PROSITE-ProRule" id="PRU10133"/>
    </source>
</evidence>
<reference evidence="10 11" key="1">
    <citation type="journal article" date="2020" name="J. Phycol.">
        <title>Comparative genome analysis reveals Cyanidiococcus gen. nov., a new extremophilic red algal genus sister to Cyanidioschyzon (Cyanidioschyzonaceae, Rhodophyta).</title>
        <authorList>
            <person name="Liu S.-L."/>
            <person name="Chiang Y.-R."/>
            <person name="Yoon H.S."/>
            <person name="Fu H.-Y."/>
        </authorList>
    </citation>
    <scope>NUCLEOTIDE SEQUENCE [LARGE SCALE GENOMIC DNA]</scope>
    <source>
        <strain evidence="10 11">THAL066</strain>
    </source>
</reference>